<dbReference type="SUPFAM" id="SSF47459">
    <property type="entry name" value="HLH, helix-loop-helix DNA-binding domain"/>
    <property type="match status" value="1"/>
</dbReference>
<dbReference type="PANTHER" id="PTHR11793:SF13">
    <property type="entry name" value="PROTEIN DAUGHTERLESS"/>
    <property type="match status" value="1"/>
</dbReference>
<keyword evidence="5" id="KW-0539">Nucleus</keyword>
<feature type="domain" description="BHLH" evidence="6">
    <location>
        <begin position="338"/>
        <end position="391"/>
    </location>
</feature>
<name>A0ABM1NKE8_NICVS</name>
<keyword evidence="3" id="KW-0238">DNA-binding</keyword>
<evidence type="ECO:0000256" key="3">
    <source>
        <dbReference type="ARBA" id="ARBA00023125"/>
    </source>
</evidence>
<dbReference type="Proteomes" id="UP000695000">
    <property type="component" value="Unplaced"/>
</dbReference>
<evidence type="ECO:0000313" key="7">
    <source>
        <dbReference type="Proteomes" id="UP000695000"/>
    </source>
</evidence>
<keyword evidence="4" id="KW-0804">Transcription</keyword>
<dbReference type="SMART" id="SM00353">
    <property type="entry name" value="HLH"/>
    <property type="match status" value="1"/>
</dbReference>
<evidence type="ECO:0000256" key="5">
    <source>
        <dbReference type="ARBA" id="ARBA00023242"/>
    </source>
</evidence>
<keyword evidence="2" id="KW-0805">Transcription regulation</keyword>
<evidence type="ECO:0000256" key="1">
    <source>
        <dbReference type="ARBA" id="ARBA00004123"/>
    </source>
</evidence>
<keyword evidence="7" id="KW-1185">Reference proteome</keyword>
<dbReference type="Gene3D" id="4.10.280.10">
    <property type="entry name" value="Helix-loop-helix DNA-binding domain"/>
    <property type="match status" value="1"/>
</dbReference>
<evidence type="ECO:0000313" key="8">
    <source>
        <dbReference type="RefSeq" id="XP_017787298.1"/>
    </source>
</evidence>
<sequence>MDTSDNFDEKPEFQSPYGFIDNGTYTFSAAGPSYSGSSATQVTGEHFAADSTYYSTSAQSVSRPSPAEVTSRPIKVESQKPGIAIDNQQWVYGSNEFHDTSRYTSQTTGTSGYYLGGEDGAPVSVGEWSTTYSTPYQYGNYELTTPETEGQALLPMSSFYANETVAATAPPINPGFTHTDGISKTLYPFAEKASASYCFVPSTPVSSPPSLAPSEWLANYNSSHSSHFVQAASKNRTNLGLHMPTATETLRLEDTNGLVRNHVENVNGIRMEERLDEAINVLQNPAQYQLGMGQLLVNTKALSSVESIPDNKSRRIRRYGTDEEETDELGNKAVREKDRRQTNNVRERIRIRNINEALKELGQMCMSQLNTDKPQTKVGILNMAVEVIMKLEEKVRERNLNPKAACLKRREEVKAEDWQEQVPGPQQMLSASHYDVIPAQHLPHNPGQPQ</sequence>
<accession>A0ABM1NKE8</accession>
<proteinExistence type="predicted"/>
<dbReference type="GeneID" id="108570004"/>
<dbReference type="InterPro" id="IPR011598">
    <property type="entry name" value="bHLH_dom"/>
</dbReference>
<evidence type="ECO:0000256" key="2">
    <source>
        <dbReference type="ARBA" id="ARBA00023015"/>
    </source>
</evidence>
<gene>
    <name evidence="8" type="primary">LOC108570004</name>
</gene>
<evidence type="ECO:0000256" key="4">
    <source>
        <dbReference type="ARBA" id="ARBA00023163"/>
    </source>
</evidence>
<protein>
    <submittedName>
        <fullName evidence="8">Transcription factor E2-alpha-like</fullName>
    </submittedName>
</protein>
<comment type="subcellular location">
    <subcellularLocation>
        <location evidence="1">Nucleus</location>
    </subcellularLocation>
</comment>
<dbReference type="PROSITE" id="PS50888">
    <property type="entry name" value="BHLH"/>
    <property type="match status" value="1"/>
</dbReference>
<dbReference type="PANTHER" id="PTHR11793">
    <property type="entry name" value="BASIC HELIX-LOOP-HELIX TRANSCRIPTION FACTOR"/>
    <property type="match status" value="1"/>
</dbReference>
<dbReference type="RefSeq" id="XP_017787298.1">
    <property type="nucleotide sequence ID" value="XM_017931809.1"/>
</dbReference>
<organism evidence="7 8">
    <name type="scientific">Nicrophorus vespilloides</name>
    <name type="common">Boreal carrion beetle</name>
    <dbReference type="NCBI Taxonomy" id="110193"/>
    <lineage>
        <taxon>Eukaryota</taxon>
        <taxon>Metazoa</taxon>
        <taxon>Ecdysozoa</taxon>
        <taxon>Arthropoda</taxon>
        <taxon>Hexapoda</taxon>
        <taxon>Insecta</taxon>
        <taxon>Pterygota</taxon>
        <taxon>Neoptera</taxon>
        <taxon>Endopterygota</taxon>
        <taxon>Coleoptera</taxon>
        <taxon>Polyphaga</taxon>
        <taxon>Staphyliniformia</taxon>
        <taxon>Silphidae</taxon>
        <taxon>Nicrophorinae</taxon>
        <taxon>Nicrophorus</taxon>
    </lineage>
</organism>
<reference evidence="8" key="1">
    <citation type="submission" date="2025-08" db="UniProtKB">
        <authorList>
            <consortium name="RefSeq"/>
        </authorList>
    </citation>
    <scope>IDENTIFICATION</scope>
    <source>
        <tissue evidence="8">Whole Larva</tissue>
    </source>
</reference>
<dbReference type="InterPro" id="IPR051098">
    <property type="entry name" value="NeuroDiff_E-box_TFs"/>
</dbReference>
<evidence type="ECO:0000259" key="6">
    <source>
        <dbReference type="PROSITE" id="PS50888"/>
    </source>
</evidence>
<dbReference type="InterPro" id="IPR036638">
    <property type="entry name" value="HLH_DNA-bd_sf"/>
</dbReference>
<dbReference type="Pfam" id="PF00010">
    <property type="entry name" value="HLH"/>
    <property type="match status" value="1"/>
</dbReference>